<feature type="compositionally biased region" description="Low complexity" evidence="5">
    <location>
        <begin position="1"/>
        <end position="17"/>
    </location>
</feature>
<feature type="compositionally biased region" description="Basic and acidic residues" evidence="5">
    <location>
        <begin position="51"/>
        <end position="66"/>
    </location>
</feature>
<feature type="region of interest" description="Disordered" evidence="5">
    <location>
        <begin position="1"/>
        <end position="66"/>
    </location>
</feature>
<accession>A0AAV9XET4</accession>
<dbReference type="Gene3D" id="3.30.60.90">
    <property type="match status" value="1"/>
</dbReference>
<feature type="compositionally biased region" description="Polar residues" evidence="5">
    <location>
        <begin position="33"/>
        <end position="50"/>
    </location>
</feature>
<protein>
    <recommendedName>
        <fullName evidence="6">ZZ-type domain-containing protein</fullName>
    </recommendedName>
</protein>
<keyword evidence="3" id="KW-0862">Zinc</keyword>
<dbReference type="GO" id="GO:0008270">
    <property type="term" value="F:zinc ion binding"/>
    <property type="evidence" value="ECO:0007669"/>
    <property type="project" value="UniProtKB-KW"/>
</dbReference>
<keyword evidence="8" id="KW-1185">Reference proteome</keyword>
<name>A0AAV9XET4_9PEZI</name>
<feature type="domain" description="ZZ-type" evidence="6">
    <location>
        <begin position="90"/>
        <end position="147"/>
    </location>
</feature>
<sequence length="489" mass="56238">MRTPESSSRASSYSLAAHENSDQRRSLVIHESASPTSPSAQEHGTSSTVEGTRDRDLREREIRESSKPYGRYETAAADSYPVSEVWIENIFVYSCDNCGKELTVDQPRIRCHDCEDYDLCANCHLSGRWSGSHSFAHRFEIIQPQPQKTARPETPKQVEAPKESNTPKQSEASTEKKTEEKDPQKEKKMEEKDPQKEKKTKEDSDLPSYDEEKGYSKIEKNEGLASEPSVPTQAPTVETTPLTSRYEKEFSQLMKESEAAWKGSWHPISWNKNDDTTSGIRTADDIRHDAGRARILCSAIFDYINDMYEPFQESKFTSKKFLYSRSFWLPFRDKEVFFEKVGSTKFELVSALERIGVVTFEKRGFPFTKTYMDRSAFIVFHTRMMAMFPRIYWEETCAMINFIPAAYLQFLPKGPPPRSCFPAAGSKDRDFVAKWTGAVEGFSGFHHIISCEGKAKFFGPFGQDYWVAKQRDPKQGENEQGDYRRRKHR</sequence>
<dbReference type="InterPro" id="IPR000433">
    <property type="entry name" value="Znf_ZZ"/>
</dbReference>
<dbReference type="Proteomes" id="UP001365542">
    <property type="component" value="Unassembled WGS sequence"/>
</dbReference>
<evidence type="ECO:0000256" key="5">
    <source>
        <dbReference type="SAM" id="MobiDB-lite"/>
    </source>
</evidence>
<feature type="compositionally biased region" description="Polar residues" evidence="5">
    <location>
        <begin position="163"/>
        <end position="172"/>
    </location>
</feature>
<feature type="compositionally biased region" description="Basic and acidic residues" evidence="5">
    <location>
        <begin position="469"/>
        <end position="483"/>
    </location>
</feature>
<evidence type="ECO:0000313" key="8">
    <source>
        <dbReference type="Proteomes" id="UP001365542"/>
    </source>
</evidence>
<feature type="compositionally biased region" description="Basic and acidic residues" evidence="5">
    <location>
        <begin position="150"/>
        <end position="162"/>
    </location>
</feature>
<keyword evidence="2 4" id="KW-0863">Zinc-finger</keyword>
<gene>
    <name evidence="7" type="ORF">TWF694_008911</name>
</gene>
<evidence type="ECO:0000259" key="6">
    <source>
        <dbReference type="PROSITE" id="PS50135"/>
    </source>
</evidence>
<dbReference type="SMART" id="SM00291">
    <property type="entry name" value="ZnF_ZZ"/>
    <property type="match status" value="1"/>
</dbReference>
<organism evidence="7 8">
    <name type="scientific">Orbilia ellipsospora</name>
    <dbReference type="NCBI Taxonomy" id="2528407"/>
    <lineage>
        <taxon>Eukaryota</taxon>
        <taxon>Fungi</taxon>
        <taxon>Dikarya</taxon>
        <taxon>Ascomycota</taxon>
        <taxon>Pezizomycotina</taxon>
        <taxon>Orbiliomycetes</taxon>
        <taxon>Orbiliales</taxon>
        <taxon>Orbiliaceae</taxon>
        <taxon>Orbilia</taxon>
    </lineage>
</organism>
<evidence type="ECO:0000256" key="3">
    <source>
        <dbReference type="ARBA" id="ARBA00022833"/>
    </source>
</evidence>
<dbReference type="PROSITE" id="PS50135">
    <property type="entry name" value="ZF_ZZ_2"/>
    <property type="match status" value="1"/>
</dbReference>
<dbReference type="Pfam" id="PF25299">
    <property type="entry name" value="ZZ_ADA2"/>
    <property type="match status" value="1"/>
</dbReference>
<comment type="caution">
    <text evidence="7">The sequence shown here is derived from an EMBL/GenBank/DDBJ whole genome shotgun (WGS) entry which is preliminary data.</text>
</comment>
<feature type="region of interest" description="Disordered" evidence="5">
    <location>
        <begin position="142"/>
        <end position="243"/>
    </location>
</feature>
<dbReference type="InterPro" id="IPR043145">
    <property type="entry name" value="Znf_ZZ_sf"/>
</dbReference>
<dbReference type="AlphaFoldDB" id="A0AAV9XET4"/>
<keyword evidence="1" id="KW-0479">Metal-binding</keyword>
<dbReference type="EMBL" id="JAVHJO010000005">
    <property type="protein sequence ID" value="KAK6540081.1"/>
    <property type="molecule type" value="Genomic_DNA"/>
</dbReference>
<feature type="region of interest" description="Disordered" evidence="5">
    <location>
        <begin position="469"/>
        <end position="489"/>
    </location>
</feature>
<proteinExistence type="predicted"/>
<feature type="compositionally biased region" description="Polar residues" evidence="5">
    <location>
        <begin position="229"/>
        <end position="243"/>
    </location>
</feature>
<evidence type="ECO:0000256" key="4">
    <source>
        <dbReference type="PROSITE-ProRule" id="PRU00228"/>
    </source>
</evidence>
<dbReference type="SUPFAM" id="SSF57850">
    <property type="entry name" value="RING/U-box"/>
    <property type="match status" value="1"/>
</dbReference>
<evidence type="ECO:0000256" key="1">
    <source>
        <dbReference type="ARBA" id="ARBA00022723"/>
    </source>
</evidence>
<reference evidence="7 8" key="1">
    <citation type="submission" date="2019-10" db="EMBL/GenBank/DDBJ databases">
        <authorList>
            <person name="Palmer J.M."/>
        </authorList>
    </citation>
    <scope>NUCLEOTIDE SEQUENCE [LARGE SCALE GENOMIC DNA]</scope>
    <source>
        <strain evidence="7 8">TWF694</strain>
    </source>
</reference>
<evidence type="ECO:0000256" key="2">
    <source>
        <dbReference type="ARBA" id="ARBA00022771"/>
    </source>
</evidence>
<dbReference type="CDD" id="cd02249">
    <property type="entry name" value="ZZ"/>
    <property type="match status" value="1"/>
</dbReference>
<feature type="compositionally biased region" description="Basic and acidic residues" evidence="5">
    <location>
        <begin position="173"/>
        <end position="222"/>
    </location>
</feature>
<evidence type="ECO:0000313" key="7">
    <source>
        <dbReference type="EMBL" id="KAK6540081.1"/>
    </source>
</evidence>